<comment type="similarity">
    <text evidence="2 14">Belongs to the mitochondrial carrier (TC 2.A.29) family.</text>
</comment>
<dbReference type="HOGENOM" id="CLU_015166_10_3_1"/>
<evidence type="ECO:0000256" key="10">
    <source>
        <dbReference type="ARBA" id="ARBA00040836"/>
    </source>
</evidence>
<reference evidence="16" key="1">
    <citation type="submission" date="2005-10" db="EMBL/GenBank/DDBJ databases">
        <authorList>
            <person name="Loftus B.J."/>
            <person name="Nene V.M."/>
            <person name="Hannick L.I."/>
            <person name="Bidwell S."/>
            <person name="Haas B."/>
            <person name="Amedeo P."/>
            <person name="Orvis J."/>
            <person name="Wortman J.R."/>
            <person name="White O.R."/>
            <person name="Salzberg S."/>
            <person name="Shumway M."/>
            <person name="Koo H."/>
            <person name="Zhao Y."/>
            <person name="Holmes M."/>
            <person name="Miller J."/>
            <person name="Schatz M."/>
            <person name="Pop M."/>
            <person name="Pai G."/>
            <person name="Utterback T."/>
            <person name="Rogers Y.-H."/>
            <person name="Kravitz S."/>
            <person name="Fraser C.M."/>
        </authorList>
    </citation>
    <scope>NUCLEOTIDE SEQUENCE</scope>
    <source>
        <strain evidence="16">Liverpool</strain>
    </source>
</reference>
<evidence type="ECO:0000256" key="2">
    <source>
        <dbReference type="ARBA" id="ARBA00006375"/>
    </source>
</evidence>
<dbReference type="Gene3D" id="1.50.40.10">
    <property type="entry name" value="Mitochondrial carrier domain"/>
    <property type="match status" value="1"/>
</dbReference>
<keyword evidence="5" id="KW-0677">Repeat</keyword>
<dbReference type="SUPFAM" id="SSF103506">
    <property type="entry name" value="Mitochondrial carrier"/>
    <property type="match status" value="1"/>
</dbReference>
<dbReference type="InterPro" id="IPR018108">
    <property type="entry name" value="MCP_transmembrane"/>
</dbReference>
<reference evidence="16" key="2">
    <citation type="journal article" date="2007" name="Science">
        <title>Genome sequence of Aedes aegypti, a major arbovirus vector.</title>
        <authorList>
            <person name="Nene V."/>
            <person name="Wortman J.R."/>
            <person name="Lawson D."/>
            <person name="Haas B."/>
            <person name="Kodira C."/>
            <person name="Tu Z.J."/>
            <person name="Loftus B."/>
            <person name="Xi Z."/>
            <person name="Megy K."/>
            <person name="Grabherr M."/>
            <person name="Ren Q."/>
            <person name="Zdobnov E.M."/>
            <person name="Lobo N.F."/>
            <person name="Campbell K.S."/>
            <person name="Brown S.E."/>
            <person name="Bonaldo M.F."/>
            <person name="Zhu J."/>
            <person name="Sinkins S.P."/>
            <person name="Hogenkamp D.G."/>
            <person name="Amedeo P."/>
            <person name="Arensburger P."/>
            <person name="Atkinson P.W."/>
            <person name="Bidwell S."/>
            <person name="Biedler J."/>
            <person name="Birney E."/>
            <person name="Bruggner R.V."/>
            <person name="Costas J."/>
            <person name="Coy M.R."/>
            <person name="Crabtree J."/>
            <person name="Crawford M."/>
            <person name="Debruyn B."/>
            <person name="Decaprio D."/>
            <person name="Eiglmeier K."/>
            <person name="Eisenstadt E."/>
            <person name="El-Dorry H."/>
            <person name="Gelbart W.M."/>
            <person name="Gomes S.L."/>
            <person name="Hammond M."/>
            <person name="Hannick L.I."/>
            <person name="Hogan J.R."/>
            <person name="Holmes M.H."/>
            <person name="Jaffe D."/>
            <person name="Johnston J.S."/>
            <person name="Kennedy R.C."/>
            <person name="Koo H."/>
            <person name="Kravitz S."/>
            <person name="Kriventseva E.V."/>
            <person name="Kulp D."/>
            <person name="Labutti K."/>
            <person name="Lee E."/>
            <person name="Li S."/>
            <person name="Lovin D.D."/>
            <person name="Mao C."/>
            <person name="Mauceli E."/>
            <person name="Menck C.F."/>
            <person name="Miller J.R."/>
            <person name="Montgomery P."/>
            <person name="Mori A."/>
            <person name="Nascimento A.L."/>
            <person name="Naveira H.F."/>
            <person name="Nusbaum C."/>
            <person name="O'leary S."/>
            <person name="Orvis J."/>
            <person name="Pertea M."/>
            <person name="Quesneville H."/>
            <person name="Reidenbach K.R."/>
            <person name="Rogers Y.H."/>
            <person name="Roth C.W."/>
            <person name="Schneider J.R."/>
            <person name="Schatz M."/>
            <person name="Shumway M."/>
            <person name="Stanke M."/>
            <person name="Stinson E.O."/>
            <person name="Tubio J.M."/>
            <person name="Vanzee J.P."/>
            <person name="Verjovski-Almeida S."/>
            <person name="Werner D."/>
            <person name="White O."/>
            <person name="Wyder S."/>
            <person name="Zeng Q."/>
            <person name="Zhao Q."/>
            <person name="Zhao Y."/>
            <person name="Hill C.A."/>
            <person name="Raikhel A.S."/>
            <person name="Soares M.B."/>
            <person name="Knudson D.L."/>
            <person name="Lee N.H."/>
            <person name="Galagan J."/>
            <person name="Salzberg S.L."/>
            <person name="Paulsen I.T."/>
            <person name="Dimopoulos G."/>
            <person name="Collins F.H."/>
            <person name="Birren B."/>
            <person name="Fraser-Liggett C.M."/>
            <person name="Severson D.W."/>
        </authorList>
    </citation>
    <scope>NUCLEOTIDE SEQUENCE [LARGE SCALE GENOMIC DNA]</scope>
    <source>
        <strain evidence="16">Liverpool</strain>
    </source>
</reference>
<reference evidence="16" key="3">
    <citation type="submission" date="2012-09" db="EMBL/GenBank/DDBJ databases">
        <authorList>
            <consortium name="VectorBase"/>
        </authorList>
    </citation>
    <scope>NUCLEOTIDE SEQUENCE</scope>
    <source>
        <strain evidence="16">Liverpool</strain>
    </source>
</reference>
<feature type="non-terminal residue" evidence="16">
    <location>
        <position position="317"/>
    </location>
</feature>
<dbReference type="STRING" id="7159.Q16WG2"/>
<keyword evidence="8 13" id="KW-0472">Membrane</keyword>
<evidence type="ECO:0000256" key="13">
    <source>
        <dbReference type="PROSITE-ProRule" id="PRU00282"/>
    </source>
</evidence>
<dbReference type="eggNOG" id="KOG0752">
    <property type="taxonomic scope" value="Eukaryota"/>
</dbReference>
<keyword evidence="7" id="KW-0496">Mitochondrion</keyword>
<feature type="transmembrane region" description="Helical" evidence="15">
    <location>
        <begin position="276"/>
        <end position="298"/>
    </location>
</feature>
<keyword evidence="6 15" id="KW-1133">Transmembrane helix</keyword>
<dbReference type="PROSITE" id="PS50920">
    <property type="entry name" value="SOLCAR"/>
    <property type="match status" value="3"/>
</dbReference>
<dbReference type="PANTHER" id="PTHR24089">
    <property type="entry name" value="SOLUTE CARRIER FAMILY 25"/>
    <property type="match status" value="1"/>
</dbReference>
<comment type="catalytic activity">
    <reaction evidence="12">
        <text>thiamine phosphate(out) + thiamine diphosphate(in) = thiamine phosphate(in) + thiamine diphosphate(out)</text>
        <dbReference type="Rhea" id="RHEA:73383"/>
        <dbReference type="ChEBI" id="CHEBI:37575"/>
        <dbReference type="ChEBI" id="CHEBI:58937"/>
    </reaction>
</comment>
<evidence type="ECO:0000256" key="12">
    <source>
        <dbReference type="ARBA" id="ARBA00050799"/>
    </source>
</evidence>
<dbReference type="InterPro" id="IPR023395">
    <property type="entry name" value="MCP_dom_sf"/>
</dbReference>
<dbReference type="PaxDb" id="7159-AAEL009229-PA"/>
<gene>
    <name evidence="16" type="ORF">AaeL_AAEL009229</name>
</gene>
<name>Q16WG2_AEDAE</name>
<protein>
    <recommendedName>
        <fullName evidence="10">Mitochondrial thiamine pyrophosphate carrier</fullName>
    </recommendedName>
    <alternativeName>
        <fullName evidence="11">Solute carrier family 25 member 19</fullName>
    </alternativeName>
</protein>
<dbReference type="EMBL" id="CH477566">
    <property type="protein sequence ID" value="EAT38935.1"/>
    <property type="molecule type" value="Genomic_DNA"/>
</dbReference>
<proteinExistence type="inferred from homology"/>
<feature type="repeat" description="Solcar" evidence="13">
    <location>
        <begin position="110"/>
        <end position="196"/>
    </location>
</feature>
<dbReference type="OMA" id="MYVCYGA"/>
<dbReference type="VEuPathDB" id="VectorBase:AAEL009229"/>
<dbReference type="Pfam" id="PF00153">
    <property type="entry name" value="Mito_carr"/>
    <property type="match status" value="3"/>
</dbReference>
<dbReference type="PROSITE" id="PS51257">
    <property type="entry name" value="PROKAR_LIPOPROTEIN"/>
    <property type="match status" value="1"/>
</dbReference>
<dbReference type="Proteomes" id="UP000682892">
    <property type="component" value="Chromosome 2"/>
</dbReference>
<organism evidence="16 17">
    <name type="scientific">Aedes aegypti</name>
    <name type="common">Yellowfever mosquito</name>
    <name type="synonym">Culex aegypti</name>
    <dbReference type="NCBI Taxonomy" id="7159"/>
    <lineage>
        <taxon>Eukaryota</taxon>
        <taxon>Metazoa</taxon>
        <taxon>Ecdysozoa</taxon>
        <taxon>Arthropoda</taxon>
        <taxon>Hexapoda</taxon>
        <taxon>Insecta</taxon>
        <taxon>Pterygota</taxon>
        <taxon>Neoptera</taxon>
        <taxon>Endopterygota</taxon>
        <taxon>Diptera</taxon>
        <taxon>Nematocera</taxon>
        <taxon>Culicoidea</taxon>
        <taxon>Culicidae</taxon>
        <taxon>Culicinae</taxon>
        <taxon>Aedini</taxon>
        <taxon>Aedes</taxon>
        <taxon>Stegomyia</taxon>
    </lineage>
</organism>
<evidence type="ECO:0000256" key="4">
    <source>
        <dbReference type="ARBA" id="ARBA00022692"/>
    </source>
</evidence>
<evidence type="ECO:0000256" key="15">
    <source>
        <dbReference type="SAM" id="Phobius"/>
    </source>
</evidence>
<dbReference type="GO" id="GO:0090422">
    <property type="term" value="F:thiamine pyrophosphate transmembrane transporter activity"/>
    <property type="evidence" value="ECO:0007669"/>
    <property type="project" value="UniProtKB-ARBA"/>
</dbReference>
<evidence type="ECO:0000256" key="7">
    <source>
        <dbReference type="ARBA" id="ARBA00023128"/>
    </source>
</evidence>
<comment type="subcellular location">
    <subcellularLocation>
        <location evidence="1">Mitochondrion membrane</location>
        <topology evidence="1">Multi-pass membrane protein</topology>
    </subcellularLocation>
</comment>
<evidence type="ECO:0000256" key="6">
    <source>
        <dbReference type="ARBA" id="ARBA00022989"/>
    </source>
</evidence>
<evidence type="ECO:0000313" key="17">
    <source>
        <dbReference type="Proteomes" id="UP000682892"/>
    </source>
</evidence>
<evidence type="ECO:0000256" key="3">
    <source>
        <dbReference type="ARBA" id="ARBA00022448"/>
    </source>
</evidence>
<evidence type="ECO:0000256" key="8">
    <source>
        <dbReference type="ARBA" id="ARBA00023136"/>
    </source>
</evidence>
<dbReference type="FunFam" id="1.50.40.10:FF:000011">
    <property type="entry name" value="Mitochondrial thiamine pyrophosphate carrier 1"/>
    <property type="match status" value="1"/>
</dbReference>
<sequence>MDRPKEKDVRYTGLAGGITGCTTRSLCQPFDVIKIRLQLQVEPIHSRSSTSKYRTIPQTIATVYREEGILAFWKGHNASQVLSMAQGMAQFTFYERFNKVLREMAIFEGHDRARNFVCGAFSGSFATFMVMPLDVIKTRLVSQDPDGGYRNAFHAVSSIYRHEGLRGLYRGLGPAIMQTAPLTGGQFMFYNLFGDVIKRLKKVPQEDMLGSTELMICGALSGFCTKLIVYPLDLVKRRLQIQGFSNGRKTYGKHFVCKHLLQCMYRVVRKEGMLGLYKGLSSSLLKAAITSAIFFTFYDKLLYSFLKGLPQMGHVIL</sequence>
<dbReference type="PRINTS" id="PR00926">
    <property type="entry name" value="MITOCARRIER"/>
</dbReference>
<dbReference type="GO" id="GO:0031966">
    <property type="term" value="C:mitochondrial membrane"/>
    <property type="evidence" value="ECO:0007669"/>
    <property type="project" value="UniProtKB-SubCell"/>
</dbReference>
<dbReference type="AlphaFoldDB" id="Q16WG2"/>
<evidence type="ECO:0000256" key="11">
    <source>
        <dbReference type="ARBA" id="ARBA00041879"/>
    </source>
</evidence>
<accession>Q16WG2</accession>
<dbReference type="InterPro" id="IPR002067">
    <property type="entry name" value="MCP"/>
</dbReference>
<keyword evidence="3 14" id="KW-0813">Transport</keyword>
<feature type="repeat" description="Solcar" evidence="13">
    <location>
        <begin position="7"/>
        <end position="100"/>
    </location>
</feature>
<evidence type="ECO:0000313" key="16">
    <source>
        <dbReference type="EMBL" id="EAT38935.1"/>
    </source>
</evidence>
<dbReference type="PhylomeDB" id="Q16WG2"/>
<evidence type="ECO:0000256" key="14">
    <source>
        <dbReference type="RuleBase" id="RU000488"/>
    </source>
</evidence>
<comment type="function">
    <text evidence="9">Mitochondrial transporter mediating uptake of thiamine diphosphate into mitochondria. It is not clear if the antiporter activity is affected by the membrane potential or by the proton electrochemical gradient.</text>
</comment>
<evidence type="ECO:0000256" key="9">
    <source>
        <dbReference type="ARBA" id="ARBA00037549"/>
    </source>
</evidence>
<keyword evidence="4 13" id="KW-0812">Transmembrane</keyword>
<evidence type="ECO:0000256" key="1">
    <source>
        <dbReference type="ARBA" id="ARBA00004225"/>
    </source>
</evidence>
<feature type="repeat" description="Solcar" evidence="13">
    <location>
        <begin position="209"/>
        <end position="304"/>
    </location>
</feature>
<evidence type="ECO:0000256" key="5">
    <source>
        <dbReference type="ARBA" id="ARBA00022737"/>
    </source>
</evidence>